<evidence type="ECO:0000256" key="1">
    <source>
        <dbReference type="SAM" id="MobiDB-lite"/>
    </source>
</evidence>
<evidence type="ECO:0000313" key="5">
    <source>
        <dbReference type="Proteomes" id="UP000236178"/>
    </source>
</evidence>
<name>A0A2I0SHL0_9ACTN</name>
<keyword evidence="5" id="KW-1185">Reference proteome</keyword>
<accession>A0A2I0SHL0</accession>
<evidence type="ECO:0000256" key="2">
    <source>
        <dbReference type="SAM" id="SignalP"/>
    </source>
</evidence>
<feature type="region of interest" description="Disordered" evidence="1">
    <location>
        <begin position="164"/>
        <end position="184"/>
    </location>
</feature>
<keyword evidence="2" id="KW-0732">Signal</keyword>
<comment type="caution">
    <text evidence="4">The sequence shown here is derived from an EMBL/GenBank/DDBJ whole genome shotgun (WGS) entry which is preliminary data.</text>
</comment>
<dbReference type="RefSeq" id="WP_103552679.1">
    <property type="nucleotide sequence ID" value="NZ_JBHJSK010000003.1"/>
</dbReference>
<dbReference type="OrthoDB" id="3253417at2"/>
<dbReference type="PROSITE" id="PS51257">
    <property type="entry name" value="PROKAR_LIPOPROTEIN"/>
    <property type="match status" value="1"/>
</dbReference>
<feature type="chain" id="PRO_5038420721" description="DUF4232 domain-containing protein" evidence="2">
    <location>
        <begin position="20"/>
        <end position="184"/>
    </location>
</feature>
<gene>
    <name evidence="4" type="ORF">CW362_29600</name>
</gene>
<organism evidence="4 5">
    <name type="scientific">Streptomyces populi</name>
    <dbReference type="NCBI Taxonomy" id="2058924"/>
    <lineage>
        <taxon>Bacteria</taxon>
        <taxon>Bacillati</taxon>
        <taxon>Actinomycetota</taxon>
        <taxon>Actinomycetes</taxon>
        <taxon>Kitasatosporales</taxon>
        <taxon>Streptomycetaceae</taxon>
        <taxon>Streptomyces</taxon>
    </lineage>
</organism>
<evidence type="ECO:0000313" key="4">
    <source>
        <dbReference type="EMBL" id="PKT69414.1"/>
    </source>
</evidence>
<proteinExistence type="predicted"/>
<feature type="signal peptide" evidence="2">
    <location>
        <begin position="1"/>
        <end position="19"/>
    </location>
</feature>
<dbReference type="AlphaFoldDB" id="A0A2I0SHL0"/>
<evidence type="ECO:0000259" key="3">
    <source>
        <dbReference type="Pfam" id="PF14016"/>
    </source>
</evidence>
<dbReference type="EMBL" id="PJOS01000075">
    <property type="protein sequence ID" value="PKT69414.1"/>
    <property type="molecule type" value="Genomic_DNA"/>
</dbReference>
<reference evidence="4 5" key="1">
    <citation type="submission" date="2017-12" db="EMBL/GenBank/DDBJ databases">
        <title>Streptomyces populusis sp. nov., a novel endophytic actinobacterium isolated from stems of Populus adenopoda Maxim.</title>
        <authorList>
            <person name="Wang Z."/>
        </authorList>
    </citation>
    <scope>NUCLEOTIDE SEQUENCE [LARGE SCALE GENOMIC DNA]</scope>
    <source>
        <strain evidence="4 5">A249</strain>
    </source>
</reference>
<sequence length="184" mass="17867">MRALPIAVTVLAAALALTSCDGGSGDSGSPGKSGDTAGSAKKAAVAACAIGDTGFQVGPANAATAAGDTGNIPVTLTNKGDRCTLKGFPGLSVEAGGTSAKIPADESAAPEELTLAEGDTASFTITYVRGAEGDAKTLAVKTLKIALPGADTAQSFPWSYGPVAGKGSASEPNVSVTPFQHAGD</sequence>
<dbReference type="Pfam" id="PF14016">
    <property type="entry name" value="DUF4232"/>
    <property type="match status" value="1"/>
</dbReference>
<dbReference type="Proteomes" id="UP000236178">
    <property type="component" value="Unassembled WGS sequence"/>
</dbReference>
<feature type="domain" description="DUF4232" evidence="3">
    <location>
        <begin position="48"/>
        <end position="180"/>
    </location>
</feature>
<dbReference type="InterPro" id="IPR025326">
    <property type="entry name" value="DUF4232"/>
</dbReference>
<protein>
    <recommendedName>
        <fullName evidence="3">DUF4232 domain-containing protein</fullName>
    </recommendedName>
</protein>